<dbReference type="SUPFAM" id="SSF89562">
    <property type="entry name" value="RraA-like"/>
    <property type="match status" value="1"/>
</dbReference>
<dbReference type="PANTHER" id="PTHR33254">
    <property type="entry name" value="4-HYDROXY-4-METHYL-2-OXOGLUTARATE ALDOLASE 3-RELATED"/>
    <property type="match status" value="1"/>
</dbReference>
<dbReference type="NCBIfam" id="TIGR01935">
    <property type="entry name" value="NOT-MenG"/>
    <property type="match status" value="1"/>
</dbReference>
<evidence type="ECO:0000256" key="3">
    <source>
        <dbReference type="PIRSR" id="PIRSR605493-1"/>
    </source>
</evidence>
<gene>
    <name evidence="2" type="primary">rraA</name>
    <name evidence="4" type="ORF">SAMN02583745_00270</name>
</gene>
<dbReference type="InterPro" id="IPR010203">
    <property type="entry name" value="RraA"/>
</dbReference>
<dbReference type="CDD" id="cd16841">
    <property type="entry name" value="RraA_family"/>
    <property type="match status" value="1"/>
</dbReference>
<dbReference type="GO" id="GO:0019899">
    <property type="term" value="F:enzyme binding"/>
    <property type="evidence" value="ECO:0007669"/>
    <property type="project" value="UniProtKB-UniRule"/>
</dbReference>
<dbReference type="InterPro" id="IPR014339">
    <property type="entry name" value="RraA_gpbac"/>
</dbReference>
<comment type="similarity">
    <text evidence="2">Belongs to the RraA family.</text>
</comment>
<dbReference type="Pfam" id="PF03737">
    <property type="entry name" value="RraA-like"/>
    <property type="match status" value="1"/>
</dbReference>
<feature type="binding site" evidence="3">
    <location>
        <position position="101"/>
    </location>
    <ligand>
        <name>substrate</name>
    </ligand>
</feature>
<comment type="function">
    <text evidence="2">Globally modulates RNA abundance by binding to RNase E (Rne) and regulating its endonucleolytic activity. Can modulate Rne action in a substrate-dependent manner by altering the composition of the degradosome. Modulates RNA-binding and helicase activities of the degradosome.</text>
</comment>
<dbReference type="GO" id="GO:0005829">
    <property type="term" value="C:cytosol"/>
    <property type="evidence" value="ECO:0007669"/>
    <property type="project" value="TreeGrafter"/>
</dbReference>
<dbReference type="PANTHER" id="PTHR33254:SF29">
    <property type="entry name" value="REGULATOR OF RIBONUCLEASE ACTIVITY A"/>
    <property type="match status" value="1"/>
</dbReference>
<dbReference type="OrthoDB" id="943692at2"/>
<dbReference type="NCBIfam" id="NF006875">
    <property type="entry name" value="PRK09372.1"/>
    <property type="match status" value="1"/>
</dbReference>
<proteinExistence type="inferred from homology"/>
<reference evidence="5" key="1">
    <citation type="submission" date="2016-10" db="EMBL/GenBank/DDBJ databases">
        <authorList>
            <person name="Varghese N."/>
            <person name="Submissions S."/>
        </authorList>
    </citation>
    <scope>NUCLEOTIDE SEQUENCE [LARGE SCALE GENOMIC DNA]</scope>
    <source>
        <strain evidence="5">DSM 18579</strain>
    </source>
</reference>
<dbReference type="AlphaFoldDB" id="A0A1H9YNG3"/>
<accession>A0A1H9YNG3</accession>
<protein>
    <recommendedName>
        <fullName evidence="2">Regulator of ribonuclease activity A</fullName>
    </recommendedName>
</protein>
<dbReference type="HAMAP" id="MF_00471">
    <property type="entry name" value="RraA"/>
    <property type="match status" value="1"/>
</dbReference>
<dbReference type="EMBL" id="FOHV01000002">
    <property type="protein sequence ID" value="SES70607.1"/>
    <property type="molecule type" value="Genomic_DNA"/>
</dbReference>
<sequence length="172" mass="18909">MEIPLPFDTSDLCDQYYEEINVVDPMFVNFGGRSHFFGRITTVKCFEDNGLLYELLKEEGAGRVLIVDGGGSVRRALIDNNLALLAAQNNWEGLIVYGAIRHVDDLAEIDIGIQALASVPVGVHAEGIGESDVRVNFGGVTFFSDDYIYADNTGIVHSEEPLDLEDDGFFTE</sequence>
<dbReference type="Gene3D" id="3.50.30.40">
    <property type="entry name" value="Ribonuclease E inhibitor RraA/RraA-like"/>
    <property type="match status" value="1"/>
</dbReference>
<dbReference type="InterPro" id="IPR036704">
    <property type="entry name" value="RraA/RraA-like_sf"/>
</dbReference>
<evidence type="ECO:0000313" key="5">
    <source>
        <dbReference type="Proteomes" id="UP000242642"/>
    </source>
</evidence>
<evidence type="ECO:0000256" key="1">
    <source>
        <dbReference type="ARBA" id="ARBA00022490"/>
    </source>
</evidence>
<dbReference type="InterPro" id="IPR005493">
    <property type="entry name" value="RraA/RraA-like"/>
</dbReference>
<name>A0A1H9YNG3_9GAMM</name>
<keyword evidence="5" id="KW-1185">Reference proteome</keyword>
<dbReference type="GO" id="GO:0060698">
    <property type="term" value="F:endoribonuclease inhibitor activity"/>
    <property type="evidence" value="ECO:0007669"/>
    <property type="project" value="UniProtKB-UniRule"/>
</dbReference>
<evidence type="ECO:0000313" key="4">
    <source>
        <dbReference type="EMBL" id="SES70607.1"/>
    </source>
</evidence>
<organism evidence="4 5">
    <name type="scientific">Thorsellia anophelis DSM 18579</name>
    <dbReference type="NCBI Taxonomy" id="1123402"/>
    <lineage>
        <taxon>Bacteria</taxon>
        <taxon>Pseudomonadati</taxon>
        <taxon>Pseudomonadota</taxon>
        <taxon>Gammaproteobacteria</taxon>
        <taxon>Enterobacterales</taxon>
        <taxon>Thorselliaceae</taxon>
        <taxon>Thorsellia</taxon>
    </lineage>
</organism>
<evidence type="ECO:0000256" key="2">
    <source>
        <dbReference type="HAMAP-Rule" id="MF_00471"/>
    </source>
</evidence>
<dbReference type="Proteomes" id="UP000242642">
    <property type="component" value="Unassembled WGS sequence"/>
</dbReference>
<comment type="subcellular location">
    <subcellularLocation>
        <location evidence="2">Cytoplasm</location>
    </subcellularLocation>
</comment>
<dbReference type="STRING" id="1123402.SAMN02583745_00270"/>
<dbReference type="GO" id="GO:1902369">
    <property type="term" value="P:negative regulation of RNA catabolic process"/>
    <property type="evidence" value="ECO:0007669"/>
    <property type="project" value="TreeGrafter"/>
</dbReference>
<comment type="subunit">
    <text evidence="2">Homotrimer. Binds to both RNA-binding sites in the C-terminal region of Rne and to RhlB.</text>
</comment>
<dbReference type="NCBIfam" id="TIGR02998">
    <property type="entry name" value="RraA_entero"/>
    <property type="match status" value="1"/>
</dbReference>
<keyword evidence="1 2" id="KW-0963">Cytoplasm</keyword>
<dbReference type="RefSeq" id="WP_093317033.1">
    <property type="nucleotide sequence ID" value="NZ_FOHV01000002.1"/>
</dbReference>